<evidence type="ECO:0000256" key="3">
    <source>
        <dbReference type="ARBA" id="ARBA00022723"/>
    </source>
</evidence>
<evidence type="ECO:0000256" key="1">
    <source>
        <dbReference type="ARBA" id="ARBA00001965"/>
    </source>
</evidence>
<dbReference type="AlphaFoldDB" id="A0A286GUT8"/>
<keyword evidence="2" id="KW-0813">Transport</keyword>
<dbReference type="Gene3D" id="2.20.28.10">
    <property type="match status" value="1"/>
</dbReference>
<keyword evidence="3" id="KW-0479">Metal-binding</keyword>
<evidence type="ECO:0000256" key="5">
    <source>
        <dbReference type="ARBA" id="ARBA00023004"/>
    </source>
</evidence>
<comment type="cofactor">
    <cofactor evidence="1">
        <name>Fe(3+)</name>
        <dbReference type="ChEBI" id="CHEBI:29034"/>
    </cofactor>
</comment>
<dbReference type="RefSeq" id="WP_097280652.1">
    <property type="nucleotide sequence ID" value="NZ_OCNJ01000008.1"/>
</dbReference>
<dbReference type="GO" id="GO:0005506">
    <property type="term" value="F:iron ion binding"/>
    <property type="evidence" value="ECO:0007669"/>
    <property type="project" value="InterPro"/>
</dbReference>
<dbReference type="InterPro" id="IPR018527">
    <property type="entry name" value="Rubredoxin_Fe_BS"/>
</dbReference>
<proteinExistence type="predicted"/>
<reference evidence="7 8" key="1">
    <citation type="submission" date="2017-09" db="EMBL/GenBank/DDBJ databases">
        <authorList>
            <person name="Ehlers B."/>
            <person name="Leendertz F.H."/>
        </authorList>
    </citation>
    <scope>NUCLEOTIDE SEQUENCE [LARGE SCALE GENOMIC DNA]</scope>
    <source>
        <strain evidence="7 8">USBA 140</strain>
    </source>
</reference>
<organism evidence="7 8">
    <name type="scientific">Caenispirillum bisanense</name>
    <dbReference type="NCBI Taxonomy" id="414052"/>
    <lineage>
        <taxon>Bacteria</taxon>
        <taxon>Pseudomonadati</taxon>
        <taxon>Pseudomonadota</taxon>
        <taxon>Alphaproteobacteria</taxon>
        <taxon>Rhodospirillales</taxon>
        <taxon>Novispirillaceae</taxon>
        <taxon>Caenispirillum</taxon>
    </lineage>
</organism>
<evidence type="ECO:0000256" key="2">
    <source>
        <dbReference type="ARBA" id="ARBA00022448"/>
    </source>
</evidence>
<keyword evidence="4" id="KW-0249">Electron transport</keyword>
<keyword evidence="5" id="KW-0408">Iron</keyword>
<dbReference type="GO" id="GO:0043448">
    <property type="term" value="P:alkane catabolic process"/>
    <property type="evidence" value="ECO:0007669"/>
    <property type="project" value="TreeGrafter"/>
</dbReference>
<dbReference type="Proteomes" id="UP000219621">
    <property type="component" value="Unassembled WGS sequence"/>
</dbReference>
<evidence type="ECO:0000313" key="7">
    <source>
        <dbReference type="EMBL" id="SOD99242.1"/>
    </source>
</evidence>
<dbReference type="PANTHER" id="PTHR47627">
    <property type="entry name" value="RUBREDOXIN"/>
    <property type="match status" value="1"/>
</dbReference>
<name>A0A286GUT8_9PROT</name>
<evidence type="ECO:0000259" key="6">
    <source>
        <dbReference type="PROSITE" id="PS50903"/>
    </source>
</evidence>
<protein>
    <submittedName>
        <fullName evidence="7">Rubredoxin</fullName>
    </submittedName>
</protein>
<dbReference type="PROSITE" id="PS50903">
    <property type="entry name" value="RUBREDOXIN_LIKE"/>
    <property type="match status" value="1"/>
</dbReference>
<dbReference type="InterPro" id="IPR024935">
    <property type="entry name" value="Rubredoxin_dom"/>
</dbReference>
<dbReference type="GO" id="GO:0009055">
    <property type="term" value="F:electron transfer activity"/>
    <property type="evidence" value="ECO:0007669"/>
    <property type="project" value="TreeGrafter"/>
</dbReference>
<dbReference type="EMBL" id="OCNJ01000008">
    <property type="protein sequence ID" value="SOD99242.1"/>
    <property type="molecule type" value="Genomic_DNA"/>
</dbReference>
<dbReference type="Pfam" id="PF00301">
    <property type="entry name" value="Rubredoxin"/>
    <property type="match status" value="1"/>
</dbReference>
<gene>
    <name evidence="7" type="ORF">SAMN05421508_108267</name>
</gene>
<feature type="domain" description="Rubredoxin-like" evidence="6">
    <location>
        <begin position="61"/>
        <end position="108"/>
    </location>
</feature>
<evidence type="ECO:0000313" key="8">
    <source>
        <dbReference type="Proteomes" id="UP000219621"/>
    </source>
</evidence>
<dbReference type="InterPro" id="IPR050526">
    <property type="entry name" value="Rubredoxin_ET"/>
</dbReference>
<dbReference type="PANTHER" id="PTHR47627:SF1">
    <property type="entry name" value="RUBREDOXIN-1-RELATED"/>
    <property type="match status" value="1"/>
</dbReference>
<dbReference type="SUPFAM" id="SSF57802">
    <property type="entry name" value="Rubredoxin-like"/>
    <property type="match status" value="1"/>
</dbReference>
<dbReference type="OrthoDB" id="9808980at2"/>
<keyword evidence="8" id="KW-1185">Reference proteome</keyword>
<dbReference type="InterPro" id="IPR024934">
    <property type="entry name" value="Rubredoxin-like_dom"/>
</dbReference>
<accession>A0A286GUT8</accession>
<sequence>MGNLAAAIIARPTTRRRFVGVLNLVLGSLAVSYAVPGGRRAAAAEQATGKWVCTNADCDPFVYDPAVGDADNIAHPEHPIPAGVAFEDLPHDWKCPFCGSGKPFFRPLDA</sequence>
<evidence type="ECO:0000256" key="4">
    <source>
        <dbReference type="ARBA" id="ARBA00022982"/>
    </source>
</evidence>
<dbReference type="PROSITE" id="PS00202">
    <property type="entry name" value="RUBREDOXIN"/>
    <property type="match status" value="1"/>
</dbReference>
<dbReference type="CDD" id="cd00730">
    <property type="entry name" value="rubredoxin"/>
    <property type="match status" value="1"/>
</dbReference>